<dbReference type="AlphaFoldDB" id="A0A8D8V912"/>
<evidence type="ECO:0000313" key="2">
    <source>
        <dbReference type="EMBL" id="CAG6717236.1"/>
    </source>
</evidence>
<evidence type="ECO:0000256" key="1">
    <source>
        <dbReference type="SAM" id="MobiDB-lite"/>
    </source>
</evidence>
<protein>
    <submittedName>
        <fullName evidence="2">Uncharacterized protein</fullName>
    </submittedName>
</protein>
<feature type="compositionally biased region" description="Low complexity" evidence="1">
    <location>
        <begin position="81"/>
        <end position="93"/>
    </location>
</feature>
<name>A0A8D8V912_9HEMI</name>
<proteinExistence type="predicted"/>
<dbReference type="EMBL" id="HBUF01355614">
    <property type="protein sequence ID" value="CAG6717236.1"/>
    <property type="molecule type" value="Transcribed_RNA"/>
</dbReference>
<sequence>MANEVIQCLQDLFRLAAIKDDYTTQNQISSVVNNIEAIFFPSNGVAPHSTHLGCLYERHSVTVRFLTLQEQMLRLSREDNSLPPISSNSSNNIQRRVLH</sequence>
<accession>A0A8D8V912</accession>
<organism evidence="2">
    <name type="scientific">Cacopsylla melanoneura</name>
    <dbReference type="NCBI Taxonomy" id="428564"/>
    <lineage>
        <taxon>Eukaryota</taxon>
        <taxon>Metazoa</taxon>
        <taxon>Ecdysozoa</taxon>
        <taxon>Arthropoda</taxon>
        <taxon>Hexapoda</taxon>
        <taxon>Insecta</taxon>
        <taxon>Pterygota</taxon>
        <taxon>Neoptera</taxon>
        <taxon>Paraneoptera</taxon>
        <taxon>Hemiptera</taxon>
        <taxon>Sternorrhyncha</taxon>
        <taxon>Psylloidea</taxon>
        <taxon>Psyllidae</taxon>
        <taxon>Psyllinae</taxon>
        <taxon>Cacopsylla</taxon>
    </lineage>
</organism>
<reference evidence="2" key="1">
    <citation type="submission" date="2021-05" db="EMBL/GenBank/DDBJ databases">
        <authorList>
            <person name="Alioto T."/>
            <person name="Alioto T."/>
            <person name="Gomez Garrido J."/>
        </authorList>
    </citation>
    <scope>NUCLEOTIDE SEQUENCE</scope>
</reference>
<feature type="region of interest" description="Disordered" evidence="1">
    <location>
        <begin position="79"/>
        <end position="99"/>
    </location>
</feature>